<dbReference type="Pfam" id="PF17921">
    <property type="entry name" value="Integrase_H2C2"/>
    <property type="match status" value="1"/>
</dbReference>
<dbReference type="EMBL" id="CP126661">
    <property type="protein sequence ID" value="WKA04708.1"/>
    <property type="molecule type" value="Genomic_DNA"/>
</dbReference>
<dbReference type="Proteomes" id="UP001227230">
    <property type="component" value="Chromosome 14"/>
</dbReference>
<feature type="domain" description="Integrase zinc-binding" evidence="1">
    <location>
        <begin position="2"/>
        <end position="47"/>
    </location>
</feature>
<accession>A0ABY9DCD5</accession>
<sequence>MQCHAYACGGHLSTQKTALKVLQSGFYWPTVFKDVHEVCKSCDKCQRLGKLTKRHMMPLNRILVMELFDIWGIDFMRPFPLSFGYSYILVRVDYVSN</sequence>
<keyword evidence="3" id="KW-1185">Reference proteome</keyword>
<reference evidence="2 3" key="1">
    <citation type="journal article" date="2023" name="Hortic Res">
        <title>The complete reference genome for grapevine (Vitis vinifera L.) genetics and breeding.</title>
        <authorList>
            <person name="Shi X."/>
            <person name="Cao S."/>
            <person name="Wang X."/>
            <person name="Huang S."/>
            <person name="Wang Y."/>
            <person name="Liu Z."/>
            <person name="Liu W."/>
            <person name="Leng X."/>
            <person name="Peng Y."/>
            <person name="Wang N."/>
            <person name="Wang Y."/>
            <person name="Ma Z."/>
            <person name="Xu X."/>
            <person name="Zhang F."/>
            <person name="Xue H."/>
            <person name="Zhong H."/>
            <person name="Wang Y."/>
            <person name="Zhang K."/>
            <person name="Velt A."/>
            <person name="Avia K."/>
            <person name="Holtgrawe D."/>
            <person name="Grimplet J."/>
            <person name="Matus J.T."/>
            <person name="Ware D."/>
            <person name="Wu X."/>
            <person name="Wang H."/>
            <person name="Liu C."/>
            <person name="Fang Y."/>
            <person name="Rustenholz C."/>
            <person name="Cheng Z."/>
            <person name="Xiao H."/>
            <person name="Zhou Y."/>
        </authorList>
    </citation>
    <scope>NUCLEOTIDE SEQUENCE [LARGE SCALE GENOMIC DNA]</scope>
    <source>
        <strain evidence="3">cv. Pinot noir / PN40024</strain>
        <tissue evidence="2">Leaf</tissue>
    </source>
</reference>
<protein>
    <recommendedName>
        <fullName evidence="1">Integrase zinc-binding domain-containing protein</fullName>
    </recommendedName>
</protein>
<proteinExistence type="predicted"/>
<gene>
    <name evidence="2" type="ORF">VitviT2T_022718</name>
</gene>
<evidence type="ECO:0000259" key="1">
    <source>
        <dbReference type="Pfam" id="PF17921"/>
    </source>
</evidence>
<dbReference type="PANTHER" id="PTHR47266">
    <property type="entry name" value="ENDONUCLEASE-RELATED"/>
    <property type="match status" value="1"/>
</dbReference>
<organism evidence="2 3">
    <name type="scientific">Vitis vinifera</name>
    <name type="common">Grape</name>
    <dbReference type="NCBI Taxonomy" id="29760"/>
    <lineage>
        <taxon>Eukaryota</taxon>
        <taxon>Viridiplantae</taxon>
        <taxon>Streptophyta</taxon>
        <taxon>Embryophyta</taxon>
        <taxon>Tracheophyta</taxon>
        <taxon>Spermatophyta</taxon>
        <taxon>Magnoliopsida</taxon>
        <taxon>eudicotyledons</taxon>
        <taxon>Gunneridae</taxon>
        <taxon>Pentapetalae</taxon>
        <taxon>rosids</taxon>
        <taxon>Vitales</taxon>
        <taxon>Vitaceae</taxon>
        <taxon>Viteae</taxon>
        <taxon>Vitis</taxon>
    </lineage>
</organism>
<dbReference type="InterPro" id="IPR041588">
    <property type="entry name" value="Integrase_H2C2"/>
</dbReference>
<evidence type="ECO:0000313" key="2">
    <source>
        <dbReference type="EMBL" id="WKA04708.1"/>
    </source>
</evidence>
<dbReference type="InterPro" id="IPR052160">
    <property type="entry name" value="Gypsy_RT_Integrase-like"/>
</dbReference>
<dbReference type="Gene3D" id="1.10.340.70">
    <property type="match status" value="1"/>
</dbReference>
<evidence type="ECO:0000313" key="3">
    <source>
        <dbReference type="Proteomes" id="UP001227230"/>
    </source>
</evidence>
<name>A0ABY9DCD5_VITVI</name>